<dbReference type="AlphaFoldDB" id="A0A1H6IGA4"/>
<evidence type="ECO:0000313" key="1">
    <source>
        <dbReference type="EMBL" id="SEH45482.1"/>
    </source>
</evidence>
<protein>
    <recommendedName>
        <fullName evidence="3">Sulfatase</fullName>
    </recommendedName>
</protein>
<sequence length="223" mass="25320">MEKNFRGVFNDTVYISANPSIDDNELDTFHNVVTLWDSDWDDEEGTVLPDTVVEKSLEIGERYPEKRLVVHFLQPHYPFLGSNIGGSVEELRKDAKGDERHEDVNPWRMVRDGIYDPDEVWNAYVENHRKVIPKAYKLGDELPGKSVLTSDHGNAMGAPLIKSLDLIDIYGHPWGVHLDEIVEVPWVEIDSSQRKPIVEEKPAATSDISGDAKKRLKEIGYLA</sequence>
<reference evidence="1 2" key="1">
    <citation type="submission" date="2016-10" db="EMBL/GenBank/DDBJ databases">
        <authorList>
            <person name="de Groot N.N."/>
        </authorList>
    </citation>
    <scope>NUCLEOTIDE SEQUENCE [LARGE SCALE GENOMIC DNA]</scope>
    <source>
        <strain evidence="1 2">IBRC-M10418</strain>
    </source>
</reference>
<gene>
    <name evidence="1" type="ORF">SAMN05192561_10232</name>
</gene>
<organism evidence="1 2">
    <name type="scientific">Halopenitus malekzadehii</name>
    <dbReference type="NCBI Taxonomy" id="1267564"/>
    <lineage>
        <taxon>Archaea</taxon>
        <taxon>Methanobacteriati</taxon>
        <taxon>Methanobacteriota</taxon>
        <taxon>Stenosarchaea group</taxon>
        <taxon>Halobacteria</taxon>
        <taxon>Halobacteriales</taxon>
        <taxon>Haloferacaceae</taxon>
        <taxon>Halopenitus</taxon>
    </lineage>
</organism>
<evidence type="ECO:0000313" key="2">
    <source>
        <dbReference type="Proteomes" id="UP000199215"/>
    </source>
</evidence>
<dbReference type="EMBL" id="FNWU01000002">
    <property type="protein sequence ID" value="SEH45482.1"/>
    <property type="molecule type" value="Genomic_DNA"/>
</dbReference>
<evidence type="ECO:0008006" key="3">
    <source>
        <dbReference type="Google" id="ProtNLM"/>
    </source>
</evidence>
<dbReference type="Proteomes" id="UP000199215">
    <property type="component" value="Unassembled WGS sequence"/>
</dbReference>
<proteinExistence type="predicted"/>
<name>A0A1H6IGA4_9EURY</name>
<keyword evidence="2" id="KW-1185">Reference proteome</keyword>
<accession>A0A1H6IGA4</accession>